<reference evidence="2" key="1">
    <citation type="submission" date="2022-11" db="UniProtKB">
        <authorList>
            <consortium name="WormBaseParasite"/>
        </authorList>
    </citation>
    <scope>IDENTIFICATION</scope>
</reference>
<name>A0A915C640_PARUN</name>
<proteinExistence type="predicted"/>
<evidence type="ECO:0000313" key="2">
    <source>
        <dbReference type="WBParaSite" id="PgR094_g008_t04"/>
    </source>
</evidence>
<dbReference type="AlphaFoldDB" id="A0A915C640"/>
<keyword evidence="1" id="KW-1185">Reference proteome</keyword>
<evidence type="ECO:0000313" key="1">
    <source>
        <dbReference type="Proteomes" id="UP000887569"/>
    </source>
</evidence>
<organism evidence="1 2">
    <name type="scientific">Parascaris univalens</name>
    <name type="common">Nematode worm</name>
    <dbReference type="NCBI Taxonomy" id="6257"/>
    <lineage>
        <taxon>Eukaryota</taxon>
        <taxon>Metazoa</taxon>
        <taxon>Ecdysozoa</taxon>
        <taxon>Nematoda</taxon>
        <taxon>Chromadorea</taxon>
        <taxon>Rhabditida</taxon>
        <taxon>Spirurina</taxon>
        <taxon>Ascaridomorpha</taxon>
        <taxon>Ascaridoidea</taxon>
        <taxon>Ascarididae</taxon>
        <taxon>Parascaris</taxon>
    </lineage>
</organism>
<accession>A0A915C640</accession>
<protein>
    <submittedName>
        <fullName evidence="2">Uncharacterized protein</fullName>
    </submittedName>
</protein>
<dbReference type="WBParaSite" id="PgR094_g008_t04">
    <property type="protein sequence ID" value="PgR094_g008_t04"/>
    <property type="gene ID" value="PgR094_g008"/>
</dbReference>
<dbReference type="Proteomes" id="UP000887569">
    <property type="component" value="Unplaced"/>
</dbReference>
<sequence>MITTMSPHAEQSSRQRLKSLVQQIVHDKKGVIRSRRLRLVMNYRSFFLHWIPLLI</sequence>